<gene>
    <name evidence="5" type="ORF">HMPREF9238_01369</name>
</gene>
<dbReference type="Gene3D" id="1.10.260.40">
    <property type="entry name" value="lambda repressor-like DNA-binding domains"/>
    <property type="match status" value="1"/>
</dbReference>
<dbReference type="PANTHER" id="PTHR30146">
    <property type="entry name" value="LACI-RELATED TRANSCRIPTIONAL REPRESSOR"/>
    <property type="match status" value="1"/>
</dbReference>
<evidence type="ECO:0000313" key="6">
    <source>
        <dbReference type="Proteomes" id="UP000014387"/>
    </source>
</evidence>
<proteinExistence type="predicted"/>
<keyword evidence="2" id="KW-0238">DNA-binding</keyword>
<dbReference type="CDD" id="cd01392">
    <property type="entry name" value="HTH_LacI"/>
    <property type="match status" value="1"/>
</dbReference>
<reference evidence="5 6" key="1">
    <citation type="submission" date="2013-05" db="EMBL/GenBank/DDBJ databases">
        <title>The Genome Sequence of Actinomyces europaeus ACS-120-V-COL10B.</title>
        <authorList>
            <consortium name="The Broad Institute Genomics Platform"/>
            <person name="Earl A."/>
            <person name="Ward D."/>
            <person name="Feldgarden M."/>
            <person name="Gevers D."/>
            <person name="Saerens B."/>
            <person name="Vaneechoutte M."/>
            <person name="Walker B."/>
            <person name="Young S."/>
            <person name="Zeng Q."/>
            <person name="Gargeya S."/>
            <person name="Fitzgerald M."/>
            <person name="Haas B."/>
            <person name="Abouelleil A."/>
            <person name="Allen A.W."/>
            <person name="Alvarado L."/>
            <person name="Arachchi H.M."/>
            <person name="Berlin A.M."/>
            <person name="Chapman S.B."/>
            <person name="Gainer-Dewar J."/>
            <person name="Goldberg J."/>
            <person name="Griggs A."/>
            <person name="Gujja S."/>
            <person name="Hansen M."/>
            <person name="Howarth C."/>
            <person name="Imamovic A."/>
            <person name="Ireland A."/>
            <person name="Larimer J."/>
            <person name="McCowan C."/>
            <person name="Murphy C."/>
            <person name="Pearson M."/>
            <person name="Poon T.W."/>
            <person name="Priest M."/>
            <person name="Roberts A."/>
            <person name="Saif S."/>
            <person name="Shea T."/>
            <person name="Sisk P."/>
            <person name="Sykes S."/>
            <person name="Wortman J."/>
            <person name="Nusbaum C."/>
            <person name="Birren B."/>
        </authorList>
    </citation>
    <scope>NUCLEOTIDE SEQUENCE [LARGE SCALE GENOMIC DNA]</scope>
    <source>
        <strain evidence="5 6">ACS-120-V-Col10b</strain>
    </source>
</reference>
<dbReference type="PROSITE" id="PS50932">
    <property type="entry name" value="HTH_LACI_2"/>
    <property type="match status" value="1"/>
</dbReference>
<protein>
    <recommendedName>
        <fullName evidence="4">HTH lacI-type domain-containing protein</fullName>
    </recommendedName>
</protein>
<evidence type="ECO:0000313" key="5">
    <source>
        <dbReference type="EMBL" id="EPD31592.1"/>
    </source>
</evidence>
<organism evidence="5 6">
    <name type="scientific">Gleimia europaea ACS-120-V-Col10b</name>
    <dbReference type="NCBI Taxonomy" id="883069"/>
    <lineage>
        <taxon>Bacteria</taxon>
        <taxon>Bacillati</taxon>
        <taxon>Actinomycetota</taxon>
        <taxon>Actinomycetes</taxon>
        <taxon>Actinomycetales</taxon>
        <taxon>Actinomycetaceae</taxon>
        <taxon>Gleimia</taxon>
    </lineage>
</organism>
<evidence type="ECO:0000256" key="3">
    <source>
        <dbReference type="ARBA" id="ARBA00023163"/>
    </source>
</evidence>
<dbReference type="InterPro" id="IPR010982">
    <property type="entry name" value="Lambda_DNA-bd_dom_sf"/>
</dbReference>
<dbReference type="AlphaFoldDB" id="A0A9W5RFT5"/>
<dbReference type="Pfam" id="PF13377">
    <property type="entry name" value="Peripla_BP_3"/>
    <property type="match status" value="1"/>
</dbReference>
<dbReference type="SUPFAM" id="SSF47413">
    <property type="entry name" value="lambda repressor-like DNA-binding domains"/>
    <property type="match status" value="1"/>
</dbReference>
<name>A0A9W5RFT5_9ACTO</name>
<evidence type="ECO:0000256" key="2">
    <source>
        <dbReference type="ARBA" id="ARBA00023125"/>
    </source>
</evidence>
<dbReference type="GO" id="GO:0003700">
    <property type="term" value="F:DNA-binding transcription factor activity"/>
    <property type="evidence" value="ECO:0007669"/>
    <property type="project" value="TreeGrafter"/>
</dbReference>
<dbReference type="SMART" id="SM00354">
    <property type="entry name" value="HTH_LACI"/>
    <property type="match status" value="1"/>
</dbReference>
<dbReference type="PANTHER" id="PTHR30146:SF109">
    <property type="entry name" value="HTH-TYPE TRANSCRIPTIONAL REGULATOR GALS"/>
    <property type="match status" value="1"/>
</dbReference>
<dbReference type="Pfam" id="PF00356">
    <property type="entry name" value="LacI"/>
    <property type="match status" value="1"/>
</dbReference>
<keyword evidence="1" id="KW-0805">Transcription regulation</keyword>
<dbReference type="InterPro" id="IPR046335">
    <property type="entry name" value="LacI/GalR-like_sensor"/>
</dbReference>
<feature type="domain" description="HTH lacI-type" evidence="4">
    <location>
        <begin position="3"/>
        <end position="57"/>
    </location>
</feature>
<dbReference type="RefSeq" id="WP_016444702.1">
    <property type="nucleotide sequence ID" value="NZ_KE150266.1"/>
</dbReference>
<evidence type="ECO:0000256" key="1">
    <source>
        <dbReference type="ARBA" id="ARBA00023015"/>
    </source>
</evidence>
<dbReference type="GO" id="GO:0000976">
    <property type="term" value="F:transcription cis-regulatory region binding"/>
    <property type="evidence" value="ECO:0007669"/>
    <property type="project" value="TreeGrafter"/>
</dbReference>
<accession>A0A9W5RFT5</accession>
<dbReference type="InterPro" id="IPR028082">
    <property type="entry name" value="Peripla_BP_I"/>
</dbReference>
<dbReference type="EMBL" id="AGWN01000001">
    <property type="protein sequence ID" value="EPD31592.1"/>
    <property type="molecule type" value="Genomic_DNA"/>
</dbReference>
<evidence type="ECO:0000259" key="4">
    <source>
        <dbReference type="PROSITE" id="PS50932"/>
    </source>
</evidence>
<comment type="caution">
    <text evidence="5">The sequence shown here is derived from an EMBL/GenBank/DDBJ whole genome shotgun (WGS) entry which is preliminary data.</text>
</comment>
<sequence length="341" mass="37364">MGVTRADVARRAGVSPSTVSYVFSGERPIGDETREKVLSVAKQLGYVPNAYAANLAARNLRTIGIHLNLTNSGLDRSSAEYVTGMMQRCTELGLTLLVPTTVGNDEGTFRRFLRSRLLDGVIYMEVEQDDWREDVLLSEKVPAVALGFSGRQGGVPYVETDFDAVGRIAIDECIARGHGRALLIGRKPCETRQADRVGKSIHRATRKRARERGFHIEETRLPVNFLAAQQVMPLMRSNSDSHPVIITDNMPVAEGVIGFATDYGLELARDYSIVTLGGQIGYTADTAFDLSEVSTDRELMGRQCVDLLVGASQAKSVEDLPNSVVFEPKFIDRGSLAKLNE</sequence>
<dbReference type="SUPFAM" id="SSF53822">
    <property type="entry name" value="Periplasmic binding protein-like I"/>
    <property type="match status" value="1"/>
</dbReference>
<dbReference type="Gene3D" id="3.40.50.2300">
    <property type="match status" value="2"/>
</dbReference>
<dbReference type="OrthoDB" id="252678at2"/>
<keyword evidence="3" id="KW-0804">Transcription</keyword>
<keyword evidence="6" id="KW-1185">Reference proteome</keyword>
<dbReference type="InterPro" id="IPR000843">
    <property type="entry name" value="HTH_LacI"/>
</dbReference>
<dbReference type="Proteomes" id="UP000014387">
    <property type="component" value="Unassembled WGS sequence"/>
</dbReference>